<name>A0A9Q8USV2_PASFU</name>
<keyword evidence="2" id="KW-1185">Reference proteome</keyword>
<gene>
    <name evidence="1" type="ORF">CLAFUR5_11172</name>
</gene>
<dbReference type="AlphaFoldDB" id="A0A9Q8USV2"/>
<reference evidence="1" key="2">
    <citation type="journal article" date="2022" name="Microb. Genom.">
        <title>A chromosome-scale genome assembly of the tomato pathogen Cladosporium fulvum reveals a compartmentalized genome architecture and the presence of a dispensable chromosome.</title>
        <authorList>
            <person name="Zaccaron A.Z."/>
            <person name="Chen L.H."/>
            <person name="Samaras A."/>
            <person name="Stergiopoulos I."/>
        </authorList>
    </citation>
    <scope>NUCLEOTIDE SEQUENCE</scope>
    <source>
        <strain evidence="1">Race5_Kim</strain>
    </source>
</reference>
<accession>A0A9Q8USV2</accession>
<organism evidence="1 2">
    <name type="scientific">Passalora fulva</name>
    <name type="common">Tomato leaf mold</name>
    <name type="synonym">Cladosporium fulvum</name>
    <dbReference type="NCBI Taxonomy" id="5499"/>
    <lineage>
        <taxon>Eukaryota</taxon>
        <taxon>Fungi</taxon>
        <taxon>Dikarya</taxon>
        <taxon>Ascomycota</taxon>
        <taxon>Pezizomycotina</taxon>
        <taxon>Dothideomycetes</taxon>
        <taxon>Dothideomycetidae</taxon>
        <taxon>Mycosphaerellales</taxon>
        <taxon>Mycosphaerellaceae</taxon>
        <taxon>Fulvia</taxon>
    </lineage>
</organism>
<reference evidence="1" key="1">
    <citation type="submission" date="2021-12" db="EMBL/GenBank/DDBJ databases">
        <authorList>
            <person name="Zaccaron A."/>
            <person name="Stergiopoulos I."/>
        </authorList>
    </citation>
    <scope>NUCLEOTIDE SEQUENCE</scope>
    <source>
        <strain evidence="1">Race5_Kim</strain>
    </source>
</reference>
<dbReference type="RefSeq" id="XP_047765600.1">
    <property type="nucleotide sequence ID" value="XM_047910320.1"/>
</dbReference>
<dbReference type="KEGG" id="ffu:CLAFUR5_11172"/>
<sequence>MSPKLVPGHRNLAWNIPATLTDERPVLAVVELVIRSGINLQEPGTPLNNLLRKFLEYCSSLPDARVHCGQIRDQTSSVSILVELPSASAWQDSQASAALDFLVATFESNPICNCLLWTTPQTVQISGTVELFTPQLGTAANDYASNEVKQFEQSWTAFSRAIAATGTCKAHGNWVEPYCMVNHFSNSPPGRRAALFTAYDAQRATFLGLLCGEPANRDDMQIVVSEFVLKSEGRV</sequence>
<dbReference type="GeneID" id="71991050"/>
<evidence type="ECO:0000313" key="2">
    <source>
        <dbReference type="Proteomes" id="UP000756132"/>
    </source>
</evidence>
<evidence type="ECO:0000313" key="1">
    <source>
        <dbReference type="EMBL" id="UJO21234.1"/>
    </source>
</evidence>
<dbReference type="Proteomes" id="UP000756132">
    <property type="component" value="Chromosome 8"/>
</dbReference>
<protein>
    <submittedName>
        <fullName evidence="1">Uncharacterized protein</fullName>
    </submittedName>
</protein>
<dbReference type="EMBL" id="CP090170">
    <property type="protein sequence ID" value="UJO21234.1"/>
    <property type="molecule type" value="Genomic_DNA"/>
</dbReference>
<proteinExistence type="predicted"/>